<evidence type="ECO:0000313" key="8">
    <source>
        <dbReference type="Proteomes" id="UP001196601"/>
    </source>
</evidence>
<evidence type="ECO:0000256" key="5">
    <source>
        <dbReference type="PROSITE-ProRule" id="PRU00335"/>
    </source>
</evidence>
<dbReference type="InterPro" id="IPR001647">
    <property type="entry name" value="HTH_TetR"/>
</dbReference>
<dbReference type="PROSITE" id="PS01081">
    <property type="entry name" value="HTH_TETR_1"/>
    <property type="match status" value="1"/>
</dbReference>
<evidence type="ECO:0000256" key="3">
    <source>
        <dbReference type="ARBA" id="ARBA00023125"/>
    </source>
</evidence>
<dbReference type="InterPro" id="IPR023772">
    <property type="entry name" value="DNA-bd_HTH_TetR-type_CS"/>
</dbReference>
<keyword evidence="3 5" id="KW-0238">DNA-binding</keyword>
<dbReference type="PROSITE" id="PS50977">
    <property type="entry name" value="HTH_TETR_2"/>
    <property type="match status" value="1"/>
</dbReference>
<evidence type="ECO:0000256" key="1">
    <source>
        <dbReference type="ARBA" id="ARBA00022491"/>
    </source>
</evidence>
<proteinExistence type="predicted"/>
<dbReference type="PRINTS" id="PR00455">
    <property type="entry name" value="HTHTETR"/>
</dbReference>
<keyword evidence="2" id="KW-0805">Transcription regulation</keyword>
<keyword evidence="1" id="KW-0678">Repressor</keyword>
<evidence type="ECO:0000313" key="7">
    <source>
        <dbReference type="EMBL" id="MBS7664017.1"/>
    </source>
</evidence>
<dbReference type="InterPro" id="IPR009057">
    <property type="entry name" value="Homeodomain-like_sf"/>
</dbReference>
<accession>A0ABS5Q5I8</accession>
<feature type="DNA-binding region" description="H-T-H motif" evidence="5">
    <location>
        <begin position="32"/>
        <end position="51"/>
    </location>
</feature>
<dbReference type="EMBL" id="JADPMV010000002">
    <property type="protein sequence ID" value="MBS7664017.1"/>
    <property type="molecule type" value="Genomic_DNA"/>
</dbReference>
<dbReference type="InterPro" id="IPR036271">
    <property type="entry name" value="Tet_transcr_reg_TetR-rel_C_sf"/>
</dbReference>
<dbReference type="Gene3D" id="1.10.357.10">
    <property type="entry name" value="Tetracycline Repressor, domain 2"/>
    <property type="match status" value="1"/>
</dbReference>
<reference evidence="7 8" key="1">
    <citation type="journal article" date="2021" name="Syst. Appl. Microbiol.">
        <title>Pseudomonas lalucatii sp. nov. isolated from Vallgornera, a karstic cave in Mallorca, Western Mediterranean.</title>
        <authorList>
            <person name="Busquets A."/>
            <person name="Mulet M."/>
            <person name="Gomila M."/>
            <person name="Garcia-Valdes E."/>
        </authorList>
    </citation>
    <scope>NUCLEOTIDE SEQUENCE [LARGE SCALE GENOMIC DNA]</scope>
    <source>
        <strain evidence="7 8">R1b54</strain>
    </source>
</reference>
<dbReference type="Proteomes" id="UP001196601">
    <property type="component" value="Unassembled WGS sequence"/>
</dbReference>
<dbReference type="PANTHER" id="PTHR30055">
    <property type="entry name" value="HTH-TYPE TRANSCRIPTIONAL REGULATOR RUTR"/>
    <property type="match status" value="1"/>
</dbReference>
<dbReference type="InterPro" id="IPR050109">
    <property type="entry name" value="HTH-type_TetR-like_transc_reg"/>
</dbReference>
<dbReference type="Pfam" id="PF00440">
    <property type="entry name" value="TetR_N"/>
    <property type="match status" value="1"/>
</dbReference>
<dbReference type="SUPFAM" id="SSF48498">
    <property type="entry name" value="Tetracyclin repressor-like, C-terminal domain"/>
    <property type="match status" value="1"/>
</dbReference>
<sequence length="207" mass="23299">MRRTKEQAEQTRCAILAAAETLFLQQGVAHTSLEQIARQAGVTRGAVYWHFANKADLFNALLNQVRLPPEQLAERLADCDGGDALLSLRNLIIEAIENLARDAQKRRIFTILLHRCEFTDELRDAELQHHRFIDAFIGLLEALFSRPACRARLQAGVSPRLAARALHAQIVGLFTDWTRDPLLFDPLQDSAGLIDAVLRGLLRDWQA</sequence>
<feature type="domain" description="HTH tetR-type" evidence="6">
    <location>
        <begin position="9"/>
        <end position="69"/>
    </location>
</feature>
<gene>
    <name evidence="7" type="ORF">I0D00_19000</name>
</gene>
<keyword evidence="8" id="KW-1185">Reference proteome</keyword>
<evidence type="ECO:0000259" key="6">
    <source>
        <dbReference type="PROSITE" id="PS50977"/>
    </source>
</evidence>
<comment type="caution">
    <text evidence="7">The sequence shown here is derived from an EMBL/GenBank/DDBJ whole genome shotgun (WGS) entry which is preliminary data.</text>
</comment>
<dbReference type="RefSeq" id="WP_213641374.1">
    <property type="nucleotide sequence ID" value="NZ_JADPMV010000002.1"/>
</dbReference>
<dbReference type="Pfam" id="PF08361">
    <property type="entry name" value="TetR_C_2"/>
    <property type="match status" value="1"/>
</dbReference>
<evidence type="ECO:0000256" key="2">
    <source>
        <dbReference type="ARBA" id="ARBA00023015"/>
    </source>
</evidence>
<dbReference type="PANTHER" id="PTHR30055:SF240">
    <property type="entry name" value="HTH-TYPE TRANSCRIPTIONAL REGULATOR ACRR"/>
    <property type="match status" value="1"/>
</dbReference>
<name>A0ABS5Q5I8_9PSED</name>
<dbReference type="SUPFAM" id="SSF46689">
    <property type="entry name" value="Homeodomain-like"/>
    <property type="match status" value="1"/>
</dbReference>
<evidence type="ECO:0000256" key="4">
    <source>
        <dbReference type="ARBA" id="ARBA00023163"/>
    </source>
</evidence>
<dbReference type="InterPro" id="IPR013572">
    <property type="entry name" value="Tscrpt_reg_MAATS_C"/>
</dbReference>
<keyword evidence="4" id="KW-0804">Transcription</keyword>
<protein>
    <submittedName>
        <fullName evidence="7">TetR family transcriptional regulator</fullName>
    </submittedName>
</protein>
<organism evidence="7 8">
    <name type="scientific">Pseudomonas lalucatii</name>
    <dbReference type="NCBI Taxonomy" id="1424203"/>
    <lineage>
        <taxon>Bacteria</taxon>
        <taxon>Pseudomonadati</taxon>
        <taxon>Pseudomonadota</taxon>
        <taxon>Gammaproteobacteria</taxon>
        <taxon>Pseudomonadales</taxon>
        <taxon>Pseudomonadaceae</taxon>
        <taxon>Pseudomonas</taxon>
    </lineage>
</organism>